<reference evidence="4 5" key="1">
    <citation type="submission" date="2018-01" db="EMBL/GenBank/DDBJ databases">
        <title>Draft genome of the type strain Pseudomonas oceani DSM 100277 isolated from the deep water in Okinawa trough, northwestern Pacific Ocean.</title>
        <authorList>
            <person name="Gomila M."/>
            <person name="Mulet M."/>
            <person name="Garcia-Valdes E."/>
            <person name="Lalucat J."/>
        </authorList>
    </citation>
    <scope>NUCLEOTIDE SEQUENCE [LARGE SCALE GENOMIC DNA]</scope>
    <source>
        <strain evidence="4 5">DSM 100277</strain>
    </source>
</reference>
<keyword evidence="2" id="KW-0472">Membrane</keyword>
<name>A0A2P4EUL0_9GAMM</name>
<evidence type="ECO:0000313" key="5">
    <source>
        <dbReference type="Proteomes" id="UP000243451"/>
    </source>
</evidence>
<dbReference type="RefSeq" id="WP_104738478.1">
    <property type="nucleotide sequence ID" value="NZ_BMHR01000009.1"/>
</dbReference>
<dbReference type="OrthoDB" id="345640at2"/>
<evidence type="ECO:0000313" key="4">
    <source>
        <dbReference type="EMBL" id="POB03159.1"/>
    </source>
</evidence>
<dbReference type="AlphaFoldDB" id="A0A2P4EUL0"/>
<accession>A0A2P4EUL0</accession>
<dbReference type="PANTHER" id="PTHR38033">
    <property type="entry name" value="MEMBRANE PROTEIN-RELATED"/>
    <property type="match status" value="1"/>
</dbReference>
<dbReference type="InterPro" id="IPR038522">
    <property type="entry name" value="T4/T6SS_DotU_sf"/>
</dbReference>
<feature type="region of interest" description="Disordered" evidence="1">
    <location>
        <begin position="29"/>
        <end position="48"/>
    </location>
</feature>
<keyword evidence="2" id="KW-0812">Transmembrane</keyword>
<sequence>MYTTNHYPSDDRTVVLSAYHAWDTRLPLTDPMERQPLPASSTADSSWLPGAPQPNVVLTAAAPLLSELVRIRNSNTEPEPTDILRVTLEAGVQQFDQQCRALAITPANRQVARYLLCTALDEAILTTRWGTDSDWSNRSLLSAFHQETFGGEKFFLLLTRLSQDTARHIDILELMLVCLSLGFEGRYRLQMRGHIELERIRTRLHAELQRYRPTPDMEFAQNCCQPERNDVKRPPPRWLIAAATAGCVASLFLAFNYHLEQRRDMALQPYLSSSGIQVATPGAVQ</sequence>
<evidence type="ECO:0000259" key="3">
    <source>
        <dbReference type="Pfam" id="PF09850"/>
    </source>
</evidence>
<dbReference type="Gene3D" id="1.25.40.590">
    <property type="entry name" value="Type IV / VI secretion system, DotU"/>
    <property type="match status" value="1"/>
</dbReference>
<dbReference type="NCBIfam" id="NF038228">
    <property type="entry name" value="IcmH_DotU_IVB"/>
    <property type="match status" value="1"/>
</dbReference>
<dbReference type="Proteomes" id="UP000243451">
    <property type="component" value="Unassembled WGS sequence"/>
</dbReference>
<dbReference type="InterPro" id="IPR017732">
    <property type="entry name" value="T4/T6SS_DotU"/>
</dbReference>
<protein>
    <recommendedName>
        <fullName evidence="3">Type IV / VI secretion system DotU domain-containing protein</fullName>
    </recommendedName>
</protein>
<feature type="domain" description="Type IV / VI secretion system DotU" evidence="3">
    <location>
        <begin position="58"/>
        <end position="257"/>
    </location>
</feature>
<keyword evidence="5" id="KW-1185">Reference proteome</keyword>
<gene>
    <name evidence="4" type="ORF">C1949_10710</name>
</gene>
<evidence type="ECO:0000256" key="1">
    <source>
        <dbReference type="SAM" id="MobiDB-lite"/>
    </source>
</evidence>
<dbReference type="PANTHER" id="PTHR38033:SF1">
    <property type="entry name" value="DOTU FAMILY TYPE IV_VI SECRETION SYSTEM PROTEIN"/>
    <property type="match status" value="1"/>
</dbReference>
<comment type="caution">
    <text evidence="4">The sequence shown here is derived from an EMBL/GenBank/DDBJ whole genome shotgun (WGS) entry which is preliminary data.</text>
</comment>
<feature type="transmembrane region" description="Helical" evidence="2">
    <location>
        <begin position="238"/>
        <end position="259"/>
    </location>
</feature>
<dbReference type="Pfam" id="PF09850">
    <property type="entry name" value="DotU"/>
    <property type="match status" value="1"/>
</dbReference>
<dbReference type="EMBL" id="PPSK01000009">
    <property type="protein sequence ID" value="POB03159.1"/>
    <property type="molecule type" value="Genomic_DNA"/>
</dbReference>
<keyword evidence="2" id="KW-1133">Transmembrane helix</keyword>
<proteinExistence type="predicted"/>
<evidence type="ECO:0000256" key="2">
    <source>
        <dbReference type="SAM" id="Phobius"/>
    </source>
</evidence>
<organism evidence="4 5">
    <name type="scientific">Halopseudomonas oceani</name>
    <dbReference type="NCBI Taxonomy" id="1708783"/>
    <lineage>
        <taxon>Bacteria</taxon>
        <taxon>Pseudomonadati</taxon>
        <taxon>Pseudomonadota</taxon>
        <taxon>Gammaproteobacteria</taxon>
        <taxon>Pseudomonadales</taxon>
        <taxon>Pseudomonadaceae</taxon>
        <taxon>Halopseudomonas</taxon>
    </lineage>
</organism>
<dbReference type="NCBIfam" id="TIGR03349">
    <property type="entry name" value="IV_VI_DotU"/>
    <property type="match status" value="1"/>
</dbReference>